<dbReference type="InterPro" id="IPR038765">
    <property type="entry name" value="Papain-like_cys_pep_sf"/>
</dbReference>
<gene>
    <name evidence="2" type="ORF">CFK39_00330</name>
</gene>
<dbReference type="EMBL" id="CP022316">
    <property type="protein sequence ID" value="ASK64546.1"/>
    <property type="molecule type" value="Genomic_DNA"/>
</dbReference>
<dbReference type="Proteomes" id="UP000198398">
    <property type="component" value="Chromosome"/>
</dbReference>
<dbReference type="AlphaFoldDB" id="A0A220U9H5"/>
<keyword evidence="2" id="KW-0645">Protease</keyword>
<evidence type="ECO:0000313" key="2">
    <source>
        <dbReference type="EMBL" id="ASK64546.1"/>
    </source>
</evidence>
<keyword evidence="3" id="KW-1185">Reference proteome</keyword>
<organism evidence="2 3">
    <name type="scientific">Brachybacterium avium</name>
    <dbReference type="NCBI Taxonomy" id="2017485"/>
    <lineage>
        <taxon>Bacteria</taxon>
        <taxon>Bacillati</taxon>
        <taxon>Actinomycetota</taxon>
        <taxon>Actinomycetes</taxon>
        <taxon>Micrococcales</taxon>
        <taxon>Dermabacteraceae</taxon>
        <taxon>Brachybacterium</taxon>
    </lineage>
</organism>
<dbReference type="InterPro" id="IPR002931">
    <property type="entry name" value="Transglutaminase-like"/>
</dbReference>
<feature type="domain" description="Transglutaminase-like" evidence="1">
    <location>
        <begin position="155"/>
        <end position="215"/>
    </location>
</feature>
<evidence type="ECO:0000313" key="3">
    <source>
        <dbReference type="Proteomes" id="UP000198398"/>
    </source>
</evidence>
<dbReference type="SUPFAM" id="SSF54001">
    <property type="entry name" value="Cysteine proteinases"/>
    <property type="match status" value="1"/>
</dbReference>
<reference evidence="3" key="1">
    <citation type="submission" date="2017-07" db="EMBL/GenBank/DDBJ databases">
        <title>Brachybacterium sp. VR2415.</title>
        <authorList>
            <person name="Tak E.J."/>
            <person name="Bae J.-W."/>
        </authorList>
    </citation>
    <scope>NUCLEOTIDE SEQUENCE [LARGE SCALE GENOMIC DNA]</scope>
    <source>
        <strain evidence="3">VR2415</strain>
    </source>
</reference>
<proteinExistence type="predicted"/>
<accession>A0A220U9H5</accession>
<dbReference type="Pfam" id="PF01841">
    <property type="entry name" value="Transglut_core"/>
    <property type="match status" value="1"/>
</dbReference>
<evidence type="ECO:0000259" key="1">
    <source>
        <dbReference type="SMART" id="SM00460"/>
    </source>
</evidence>
<dbReference type="GO" id="GO:0008233">
    <property type="term" value="F:peptidase activity"/>
    <property type="evidence" value="ECO:0007669"/>
    <property type="project" value="UniProtKB-KW"/>
</dbReference>
<dbReference type="GO" id="GO:0006508">
    <property type="term" value="P:proteolysis"/>
    <property type="evidence" value="ECO:0007669"/>
    <property type="project" value="UniProtKB-KW"/>
</dbReference>
<name>A0A220U9H5_9MICO</name>
<dbReference type="SMART" id="SM00460">
    <property type="entry name" value="TGc"/>
    <property type="match status" value="1"/>
</dbReference>
<dbReference type="PANTHER" id="PTHR33490:SF12">
    <property type="entry name" value="BLL5557 PROTEIN"/>
    <property type="match status" value="1"/>
</dbReference>
<dbReference type="PANTHER" id="PTHR33490">
    <property type="entry name" value="BLR5614 PROTEIN-RELATED"/>
    <property type="match status" value="1"/>
</dbReference>
<sequence>MRDTAGVERHVHAWMRAEVTAGTDVALLVAASAAPIAEERLSVLAEGVDHPVSETRDRFGSRVHLVQGLPEGTVEISYEARGAAAAPVPTTQEADAVLHLRPSRYCEVDEFERIAAEVIAEREGVEALDAVVDWVHDHLDYVPGSSTVTDSARSTYVSRQGVCRDYAHLTATLLRAGGIPARCSSVYAPGLYPMDFHLVVEALIEGEWLVVDATHLAPRAAMMRIATGQDAADTAFMTTLAGNVTLTGIQITAVVDPALPDEVPHERLALR</sequence>
<dbReference type="KEGG" id="brv:CFK39_00330"/>
<protein>
    <submittedName>
        <fullName evidence="2">Cysteine protease</fullName>
    </submittedName>
</protein>
<dbReference type="OrthoDB" id="5438043at2"/>
<dbReference type="Gene3D" id="3.10.620.30">
    <property type="match status" value="1"/>
</dbReference>
<keyword evidence="2" id="KW-0378">Hydrolase</keyword>